<dbReference type="PROSITE" id="PS51186">
    <property type="entry name" value="GNAT"/>
    <property type="match status" value="1"/>
</dbReference>
<proteinExistence type="predicted"/>
<accession>A0ABV4TL40</accession>
<reference evidence="2 3" key="1">
    <citation type="submission" date="2024-04" db="EMBL/GenBank/DDBJ databases">
        <title>New Clade of Flavobacterium.</title>
        <authorList>
            <person name="Matos L."/>
            <person name="Proenca D.N."/>
            <person name="Fransisco R.M."/>
            <person name="Chung A.P."/>
            <person name="Maccario L."/>
            <person name="Sorensen S.J."/>
            <person name="Morais P.V."/>
        </authorList>
    </citation>
    <scope>NUCLEOTIDE SEQUENCE [LARGE SCALE GENOMIC DNA]</scope>
    <source>
        <strain evidence="2 3">FBOR7N2.3</strain>
    </source>
</reference>
<name>A0ABV4TL40_9FLAO</name>
<dbReference type="SUPFAM" id="SSF55729">
    <property type="entry name" value="Acyl-CoA N-acyltransferases (Nat)"/>
    <property type="match status" value="1"/>
</dbReference>
<keyword evidence="3" id="KW-1185">Reference proteome</keyword>
<organism evidence="2 3">
    <name type="scientific">Flavobacterium magnesitis</name>
    <dbReference type="NCBI Taxonomy" id="3138077"/>
    <lineage>
        <taxon>Bacteria</taxon>
        <taxon>Pseudomonadati</taxon>
        <taxon>Bacteroidota</taxon>
        <taxon>Flavobacteriia</taxon>
        <taxon>Flavobacteriales</taxon>
        <taxon>Flavobacteriaceae</taxon>
        <taxon>Flavobacterium</taxon>
    </lineage>
</organism>
<evidence type="ECO:0000313" key="2">
    <source>
        <dbReference type="EMBL" id="MFA9194787.1"/>
    </source>
</evidence>
<dbReference type="Gene3D" id="3.40.630.30">
    <property type="match status" value="1"/>
</dbReference>
<dbReference type="Pfam" id="PF00583">
    <property type="entry name" value="Acetyltransf_1"/>
    <property type="match status" value="1"/>
</dbReference>
<dbReference type="RefSeq" id="WP_373391927.1">
    <property type="nucleotide sequence ID" value="NZ_JBCFQJ010000013.1"/>
</dbReference>
<comment type="caution">
    <text evidence="2">The sequence shown here is derived from an EMBL/GenBank/DDBJ whole genome shotgun (WGS) entry which is preliminary data.</text>
</comment>
<dbReference type="PANTHER" id="PTHR43415:SF3">
    <property type="entry name" value="GNAT-FAMILY ACETYLTRANSFERASE"/>
    <property type="match status" value="1"/>
</dbReference>
<sequence>MQKFKPQILALKNQKTVTIRQAEINDAEKLLNCIKTYVPQSDYIPKLEQEIKLTIEQEKEWINYFLTNENSLLLIAEFDNEIIGNIDLTGNRRKIMEHTAVIGMGILKEWRNSGLGTALLKLAIEWAKENSIIELLWLQVYTDNELGLGLYRKLGFEENGIMKNFFKQDGKYFDNLTMTMDVK</sequence>
<feature type="domain" description="N-acetyltransferase" evidence="1">
    <location>
        <begin position="17"/>
        <end position="183"/>
    </location>
</feature>
<evidence type="ECO:0000259" key="1">
    <source>
        <dbReference type="PROSITE" id="PS51186"/>
    </source>
</evidence>
<dbReference type="InterPro" id="IPR000182">
    <property type="entry name" value="GNAT_dom"/>
</dbReference>
<dbReference type="PANTHER" id="PTHR43415">
    <property type="entry name" value="SPERMIDINE N(1)-ACETYLTRANSFERASE"/>
    <property type="match status" value="1"/>
</dbReference>
<dbReference type="InterPro" id="IPR016181">
    <property type="entry name" value="Acyl_CoA_acyltransferase"/>
</dbReference>
<dbReference type="Proteomes" id="UP001574170">
    <property type="component" value="Unassembled WGS sequence"/>
</dbReference>
<gene>
    <name evidence="2" type="ORF">AAGV33_10235</name>
</gene>
<evidence type="ECO:0000313" key="3">
    <source>
        <dbReference type="Proteomes" id="UP001574170"/>
    </source>
</evidence>
<dbReference type="EMBL" id="JBCFQK010000013">
    <property type="protein sequence ID" value="MFA9194787.1"/>
    <property type="molecule type" value="Genomic_DNA"/>
</dbReference>
<dbReference type="CDD" id="cd04301">
    <property type="entry name" value="NAT_SF"/>
    <property type="match status" value="1"/>
</dbReference>
<protein>
    <submittedName>
        <fullName evidence="2">GNAT family N-acetyltransferase</fullName>
    </submittedName>
</protein>